<sequence>MVGSAWLLVILNSLDGIATYIGITLLLISEANPLLMKLDALTILMIKLFLSTVFAIFILKYPFQQFGKSVKYLLSFANACYLCIFAFHLFWIGMSIMS</sequence>
<evidence type="ECO:0000313" key="3">
    <source>
        <dbReference type="EMBL" id="MCZ8538566.1"/>
    </source>
</evidence>
<dbReference type="RefSeq" id="WP_269927632.1">
    <property type="nucleotide sequence ID" value="NZ_JAMKBJ010000020.1"/>
</dbReference>
<comment type="caution">
    <text evidence="3">The sequence shown here is derived from an EMBL/GenBank/DDBJ whole genome shotgun (WGS) entry which is preliminary data.</text>
</comment>
<feature type="transmembrane region" description="Helical" evidence="1">
    <location>
        <begin position="72"/>
        <end position="92"/>
    </location>
</feature>
<gene>
    <name evidence="3" type="ORF">M9R32_15420</name>
</gene>
<name>A0A9X3LK77_9BACL</name>
<dbReference type="InterPro" id="IPR043717">
    <property type="entry name" value="DUF5658"/>
</dbReference>
<evidence type="ECO:0000313" key="4">
    <source>
        <dbReference type="Proteomes" id="UP001152173"/>
    </source>
</evidence>
<dbReference type="Proteomes" id="UP001152173">
    <property type="component" value="Unassembled WGS sequence"/>
</dbReference>
<protein>
    <submittedName>
        <fullName evidence="3">DUF5658 family protein</fullName>
    </submittedName>
</protein>
<accession>A0A9X3LK77</accession>
<dbReference type="Pfam" id="PF18902">
    <property type="entry name" value="DUF5658"/>
    <property type="match status" value="1"/>
</dbReference>
<organism evidence="3 4">
    <name type="scientific">Paenisporosarcina quisquiliarum</name>
    <dbReference type="NCBI Taxonomy" id="365346"/>
    <lineage>
        <taxon>Bacteria</taxon>
        <taxon>Bacillati</taxon>
        <taxon>Bacillota</taxon>
        <taxon>Bacilli</taxon>
        <taxon>Bacillales</taxon>
        <taxon>Caryophanaceae</taxon>
        <taxon>Paenisporosarcina</taxon>
    </lineage>
</organism>
<feature type="transmembrane region" description="Helical" evidence="1">
    <location>
        <begin position="6"/>
        <end position="28"/>
    </location>
</feature>
<keyword evidence="1" id="KW-0812">Transmembrane</keyword>
<proteinExistence type="predicted"/>
<dbReference type="AlphaFoldDB" id="A0A9X3LK77"/>
<feature type="domain" description="DUF5658" evidence="2">
    <location>
        <begin position="6"/>
        <end position="93"/>
    </location>
</feature>
<dbReference type="EMBL" id="JAMKBJ010000020">
    <property type="protein sequence ID" value="MCZ8538566.1"/>
    <property type="molecule type" value="Genomic_DNA"/>
</dbReference>
<reference evidence="3" key="1">
    <citation type="submission" date="2022-05" db="EMBL/GenBank/DDBJ databases">
        <authorList>
            <person name="Colautti A."/>
            <person name="Iacumin L."/>
        </authorList>
    </citation>
    <scope>NUCLEOTIDE SEQUENCE</scope>
    <source>
        <strain evidence="3">SK 55</strain>
    </source>
</reference>
<keyword evidence="4" id="KW-1185">Reference proteome</keyword>
<feature type="transmembrane region" description="Helical" evidence="1">
    <location>
        <begin position="40"/>
        <end position="60"/>
    </location>
</feature>
<keyword evidence="1" id="KW-1133">Transmembrane helix</keyword>
<evidence type="ECO:0000259" key="2">
    <source>
        <dbReference type="Pfam" id="PF18902"/>
    </source>
</evidence>
<evidence type="ECO:0000256" key="1">
    <source>
        <dbReference type="SAM" id="Phobius"/>
    </source>
</evidence>
<keyword evidence="1" id="KW-0472">Membrane</keyword>